<evidence type="ECO:0000313" key="2">
    <source>
        <dbReference type="Proteomes" id="UP000186058"/>
    </source>
</evidence>
<organism evidence="1 2">
    <name type="scientific">Paenibacillus helianthi</name>
    <dbReference type="NCBI Taxonomy" id="1349432"/>
    <lineage>
        <taxon>Bacteria</taxon>
        <taxon>Bacillati</taxon>
        <taxon>Bacillota</taxon>
        <taxon>Bacilli</taxon>
        <taxon>Bacillales</taxon>
        <taxon>Paenibacillaceae</taxon>
        <taxon>Paenibacillus</taxon>
    </lineage>
</organism>
<keyword evidence="2" id="KW-1185">Reference proteome</keyword>
<protein>
    <submittedName>
        <fullName evidence="1">Uncharacterized protein</fullName>
    </submittedName>
</protein>
<proteinExistence type="predicted"/>
<name>A0ABX3EK63_9BACL</name>
<reference evidence="1 2" key="1">
    <citation type="submission" date="2016-03" db="EMBL/GenBank/DDBJ databases">
        <authorList>
            <person name="Sant'Anna F.H."/>
            <person name="Ambrosini A."/>
            <person name="Souza R."/>
            <person name="Bach E."/>
            <person name="Fernandes G."/>
            <person name="Balsanelli E."/>
            <person name="Baura V.A."/>
            <person name="Souza E.M."/>
            <person name="Passaglia L."/>
        </authorList>
    </citation>
    <scope>NUCLEOTIDE SEQUENCE [LARGE SCALE GENOMIC DNA]</scope>
    <source>
        <strain evidence="1 2">P26E</strain>
    </source>
</reference>
<gene>
    <name evidence="1" type="ORF">A3844_18710</name>
</gene>
<accession>A0ABX3EK63</accession>
<dbReference type="EMBL" id="LVWI01000050">
    <property type="protein sequence ID" value="OKP84816.1"/>
    <property type="molecule type" value="Genomic_DNA"/>
</dbReference>
<evidence type="ECO:0000313" key="1">
    <source>
        <dbReference type="EMBL" id="OKP84816.1"/>
    </source>
</evidence>
<sequence>MDCSFTYLPEDIIENPDSAEVIRRDGFVIVLETQECGEAVAAFLRNAPYVSEMAMEQLETENTAAEEAQRGWPTRRREIRLKRGMNFCVCGRM</sequence>
<comment type="caution">
    <text evidence="1">The sequence shown here is derived from an EMBL/GenBank/DDBJ whole genome shotgun (WGS) entry which is preliminary data.</text>
</comment>
<dbReference type="Proteomes" id="UP000186058">
    <property type="component" value="Unassembled WGS sequence"/>
</dbReference>